<dbReference type="Pfam" id="PF08242">
    <property type="entry name" value="Methyltransf_12"/>
    <property type="match status" value="1"/>
</dbReference>
<dbReference type="Gene3D" id="3.40.47.10">
    <property type="match status" value="1"/>
</dbReference>
<protein>
    <submittedName>
        <fullName evidence="12">Polyketide synthase</fullName>
    </submittedName>
</protein>
<dbReference type="PROSITE" id="PS50075">
    <property type="entry name" value="CARRIER"/>
    <property type="match status" value="1"/>
</dbReference>
<dbReference type="PANTHER" id="PTHR43775:SF29">
    <property type="entry name" value="ASPERFURANONE POLYKETIDE SYNTHASE AFOG-RELATED"/>
    <property type="match status" value="1"/>
</dbReference>
<evidence type="ECO:0000313" key="13">
    <source>
        <dbReference type="Proteomes" id="UP000182658"/>
    </source>
</evidence>
<dbReference type="GO" id="GO:0016491">
    <property type="term" value="F:oxidoreductase activity"/>
    <property type="evidence" value="ECO:0007669"/>
    <property type="project" value="UniProtKB-KW"/>
</dbReference>
<dbReference type="SMART" id="SM00827">
    <property type="entry name" value="PKS_AT"/>
    <property type="match status" value="1"/>
</dbReference>
<dbReference type="InterPro" id="IPR056501">
    <property type="entry name" value="NAD-bd_HRPKS_sdrA"/>
</dbReference>
<feature type="region of interest" description="N-terminal hotdog fold" evidence="8">
    <location>
        <begin position="940"/>
        <end position="1077"/>
    </location>
</feature>
<dbReference type="Pfam" id="PF21089">
    <property type="entry name" value="PKS_DH_N"/>
    <property type="match status" value="1"/>
</dbReference>
<dbReference type="InterPro" id="IPR020843">
    <property type="entry name" value="ER"/>
</dbReference>
<dbReference type="InterPro" id="IPR013217">
    <property type="entry name" value="Methyltransf_12"/>
</dbReference>
<dbReference type="Pfam" id="PF02801">
    <property type="entry name" value="Ketoacyl-synt_C"/>
    <property type="match status" value="1"/>
</dbReference>
<dbReference type="Pfam" id="PF14765">
    <property type="entry name" value="PS-DH"/>
    <property type="match status" value="1"/>
</dbReference>
<dbReference type="GO" id="GO:0004312">
    <property type="term" value="F:fatty acid synthase activity"/>
    <property type="evidence" value="ECO:0007669"/>
    <property type="project" value="TreeGrafter"/>
</dbReference>
<evidence type="ECO:0000259" key="10">
    <source>
        <dbReference type="PROSITE" id="PS52004"/>
    </source>
</evidence>
<dbReference type="InterPro" id="IPR049551">
    <property type="entry name" value="PKS_DH_C"/>
</dbReference>
<feature type="domain" description="Carrier" evidence="9">
    <location>
        <begin position="2461"/>
        <end position="2538"/>
    </location>
</feature>
<dbReference type="Gene3D" id="3.10.129.110">
    <property type="entry name" value="Polyketide synthase dehydratase"/>
    <property type="match status" value="1"/>
</dbReference>
<dbReference type="SUPFAM" id="SSF51735">
    <property type="entry name" value="NAD(P)-binding Rossmann-fold domains"/>
    <property type="match status" value="2"/>
</dbReference>
<dbReference type="InterPro" id="IPR042104">
    <property type="entry name" value="PKS_dehydratase_sf"/>
</dbReference>
<dbReference type="InterPro" id="IPR013968">
    <property type="entry name" value="PKS_KR"/>
</dbReference>
<dbReference type="PROSITE" id="PS00012">
    <property type="entry name" value="PHOSPHOPANTETHEINE"/>
    <property type="match status" value="1"/>
</dbReference>
<dbReference type="Gene3D" id="3.90.180.10">
    <property type="entry name" value="Medium-chain alcohol dehydrogenases, catalytic domain"/>
    <property type="match status" value="1"/>
</dbReference>
<dbReference type="InterPro" id="IPR014030">
    <property type="entry name" value="Ketoacyl_synth_N"/>
</dbReference>
<dbReference type="GO" id="GO:0004315">
    <property type="term" value="F:3-oxoacyl-[acyl-carrier-protein] synthase activity"/>
    <property type="evidence" value="ECO:0007669"/>
    <property type="project" value="InterPro"/>
</dbReference>
<evidence type="ECO:0000256" key="7">
    <source>
        <dbReference type="ARBA" id="ARBA00023315"/>
    </source>
</evidence>
<dbReference type="PANTHER" id="PTHR43775">
    <property type="entry name" value="FATTY ACID SYNTHASE"/>
    <property type="match status" value="1"/>
</dbReference>
<keyword evidence="13" id="KW-1185">Reference proteome</keyword>
<dbReference type="CDD" id="cd02440">
    <property type="entry name" value="AdoMet_MTases"/>
    <property type="match status" value="1"/>
</dbReference>
<dbReference type="Gene3D" id="3.40.50.150">
    <property type="entry name" value="Vaccinia Virus protein VP39"/>
    <property type="match status" value="1"/>
</dbReference>
<keyword evidence="7" id="KW-0012">Acyltransferase</keyword>
<organism evidence="12 13">
    <name type="scientific">Coniochaeta ligniaria NRRL 30616</name>
    <dbReference type="NCBI Taxonomy" id="1408157"/>
    <lineage>
        <taxon>Eukaryota</taxon>
        <taxon>Fungi</taxon>
        <taxon>Dikarya</taxon>
        <taxon>Ascomycota</taxon>
        <taxon>Pezizomycotina</taxon>
        <taxon>Sordariomycetes</taxon>
        <taxon>Sordariomycetidae</taxon>
        <taxon>Coniochaetales</taxon>
        <taxon>Coniochaetaceae</taxon>
        <taxon>Coniochaeta</taxon>
    </lineage>
</organism>
<evidence type="ECO:0000256" key="4">
    <source>
        <dbReference type="ARBA" id="ARBA00022857"/>
    </source>
</evidence>
<dbReference type="InterPro" id="IPR049552">
    <property type="entry name" value="PKS_DH_N"/>
</dbReference>
<reference evidence="12 13" key="1">
    <citation type="submission" date="2016-10" db="EMBL/GenBank/DDBJ databases">
        <title>Draft genome sequence of Coniochaeta ligniaria NRRL30616, a lignocellulolytic fungus for bioabatement of inhibitors in plant biomass hydrolysates.</title>
        <authorList>
            <consortium name="DOE Joint Genome Institute"/>
            <person name="Jimenez D.J."/>
            <person name="Hector R.E."/>
            <person name="Riley R."/>
            <person name="Sun H."/>
            <person name="Grigoriev I.V."/>
            <person name="Van Elsas J.D."/>
            <person name="Nichols N.N."/>
        </authorList>
    </citation>
    <scope>NUCLEOTIDE SEQUENCE [LARGE SCALE GENOMIC DNA]</scope>
    <source>
        <strain evidence="12 13">NRRL 30616</strain>
    </source>
</reference>
<feature type="domain" description="Ketosynthase family 3 (KS3)" evidence="10">
    <location>
        <begin position="10"/>
        <end position="436"/>
    </location>
</feature>
<dbReference type="EMBL" id="KV875101">
    <property type="protein sequence ID" value="OIW25668.1"/>
    <property type="molecule type" value="Genomic_DNA"/>
</dbReference>
<keyword evidence="5" id="KW-0560">Oxidoreductase</keyword>
<dbReference type="SUPFAM" id="SSF52151">
    <property type="entry name" value="FabD/lysophospholipase-like"/>
    <property type="match status" value="1"/>
</dbReference>
<dbReference type="Pfam" id="PF00107">
    <property type="entry name" value="ADH_zinc_N"/>
    <property type="match status" value="1"/>
</dbReference>
<dbReference type="PROSITE" id="PS52019">
    <property type="entry name" value="PKS_MFAS_DH"/>
    <property type="match status" value="1"/>
</dbReference>
<dbReference type="FunFam" id="3.40.50.720:FF:000209">
    <property type="entry name" value="Polyketide synthase Pks12"/>
    <property type="match status" value="1"/>
</dbReference>
<keyword evidence="2" id="KW-0597">Phosphoprotein</keyword>
<dbReference type="InterPro" id="IPR029063">
    <property type="entry name" value="SAM-dependent_MTases_sf"/>
</dbReference>
<dbReference type="InterPro" id="IPR014043">
    <property type="entry name" value="Acyl_transferase_dom"/>
</dbReference>
<name>A0A1J7J912_9PEZI</name>
<dbReference type="Pfam" id="PF16197">
    <property type="entry name" value="KAsynt_C_assoc"/>
    <property type="match status" value="1"/>
</dbReference>
<dbReference type="GO" id="GO:0030639">
    <property type="term" value="P:polyketide biosynthetic process"/>
    <property type="evidence" value="ECO:0007669"/>
    <property type="project" value="UniProtKB-ARBA"/>
</dbReference>
<dbReference type="GO" id="GO:0006633">
    <property type="term" value="P:fatty acid biosynthetic process"/>
    <property type="evidence" value="ECO:0007669"/>
    <property type="project" value="InterPro"/>
</dbReference>
<evidence type="ECO:0000256" key="8">
    <source>
        <dbReference type="PROSITE-ProRule" id="PRU01363"/>
    </source>
</evidence>
<dbReference type="InterPro" id="IPR014031">
    <property type="entry name" value="Ketoacyl_synth_C"/>
</dbReference>
<feature type="active site" description="Proton donor; for dehydratase activity" evidence="8">
    <location>
        <position position="1162"/>
    </location>
</feature>
<feature type="active site" description="Proton acceptor; for dehydratase activity" evidence="8">
    <location>
        <position position="972"/>
    </location>
</feature>
<dbReference type="InParanoid" id="A0A1J7J912"/>
<dbReference type="SMART" id="SM00823">
    <property type="entry name" value="PKS_PP"/>
    <property type="match status" value="1"/>
</dbReference>
<dbReference type="SMART" id="SM00825">
    <property type="entry name" value="PKS_KS"/>
    <property type="match status" value="1"/>
</dbReference>
<dbReference type="InterPro" id="IPR057326">
    <property type="entry name" value="KR_dom"/>
</dbReference>
<dbReference type="InterPro" id="IPR016039">
    <property type="entry name" value="Thiolase-like"/>
</dbReference>
<evidence type="ECO:0000259" key="9">
    <source>
        <dbReference type="PROSITE" id="PS50075"/>
    </source>
</evidence>
<dbReference type="InterPro" id="IPR050091">
    <property type="entry name" value="PKS_NRPS_Biosynth_Enz"/>
</dbReference>
<dbReference type="Proteomes" id="UP000182658">
    <property type="component" value="Unassembled WGS sequence"/>
</dbReference>
<evidence type="ECO:0000256" key="2">
    <source>
        <dbReference type="ARBA" id="ARBA00022553"/>
    </source>
</evidence>
<dbReference type="Pfam" id="PF00698">
    <property type="entry name" value="Acyl_transf_1"/>
    <property type="match status" value="1"/>
</dbReference>
<dbReference type="InterPro" id="IPR018201">
    <property type="entry name" value="Ketoacyl_synth_AS"/>
</dbReference>
<dbReference type="InterPro" id="IPR016036">
    <property type="entry name" value="Malonyl_transacylase_ACP-bd"/>
</dbReference>
<dbReference type="SMART" id="SM00829">
    <property type="entry name" value="PKS_ER"/>
    <property type="match status" value="1"/>
</dbReference>
<dbReference type="GO" id="GO:1901336">
    <property type="term" value="P:lactone biosynthetic process"/>
    <property type="evidence" value="ECO:0007669"/>
    <property type="project" value="UniProtKB-ARBA"/>
</dbReference>
<evidence type="ECO:0000259" key="11">
    <source>
        <dbReference type="PROSITE" id="PS52019"/>
    </source>
</evidence>
<dbReference type="SUPFAM" id="SSF55048">
    <property type="entry name" value="Probable ACP-binding domain of malonyl-CoA ACP transacylase"/>
    <property type="match status" value="1"/>
</dbReference>
<feature type="domain" description="PKS/mFAS DH" evidence="11">
    <location>
        <begin position="940"/>
        <end position="1259"/>
    </location>
</feature>
<dbReference type="Pfam" id="PF00550">
    <property type="entry name" value="PP-binding"/>
    <property type="match status" value="1"/>
</dbReference>
<evidence type="ECO:0000256" key="3">
    <source>
        <dbReference type="ARBA" id="ARBA00022679"/>
    </source>
</evidence>
<gene>
    <name evidence="12" type="ORF">CONLIGDRAFT_672652</name>
</gene>
<dbReference type="SUPFAM" id="SSF53335">
    <property type="entry name" value="S-adenosyl-L-methionine-dependent methyltransferases"/>
    <property type="match status" value="1"/>
</dbReference>
<evidence type="ECO:0000256" key="6">
    <source>
        <dbReference type="ARBA" id="ARBA00023268"/>
    </source>
</evidence>
<dbReference type="InterPro" id="IPR020806">
    <property type="entry name" value="PKS_PP-bd"/>
</dbReference>
<dbReference type="Pfam" id="PF00109">
    <property type="entry name" value="ketoacyl-synt"/>
    <property type="match status" value="1"/>
</dbReference>
<sequence length="2544" mass="278423">MSTSGQACTGSPIAMVGMGCRFSGDATSPQRLWKLVEQGRTTWSKIPSSRFNVSGVYHPDGQRVGSTHVKGGHFLDGDPGLFDASFFNMSSEVARDMDPHHRLMLEVVYEALESAGMPVEHVAGTDSAVFGGIMYQDYHDMLNRDPKALPRYFITGNARAMVANRISHFFDLRGPSVTIDTACSTALTALHLACQSLHAGESDMAIVVGANLMLNSDVFVAMSNLGTSVLEFLSPDGISYAFDSRANGYGRGEGVAAIVLKALPKALADHDPVRAIVRGTALNQDGKTPAISMPSDVAQEKLIRECYNRAGIDMSQTSYIEAHGTGTPTGDPLEVLAISRAFQGRPLYVGSVKANVGHTEAASGLASVIKVALSLEKGLMPPHPPFLRPNKKLMLAENNIKLPSCVQNWPFKDGIRRASINNFGFGGSNAHAILERHSPEPRSQTNGLAIIDAVPNASRIYVLSAKDEHACQRMMSNLRDYIRNVESTKERSLLVSLAYTLGSRRSVLPWVAAFAADSLDSILSTLASDQNRPQRSRKEIRVGWVFTGQGAQWHAMGRELFEAYPVFKDAILECDASIKEMGAQWTIMEELYRDEATTLVNDAEFSLPLSTAIQIALVCLLRSWGIRPTGITSHSSGEAAAAFAAGILSARSAIGITYLRGVLTRKAKSTSGLKGGMMAVGLGRSEVDEYIFRVIGDSQARCLTVACFNSPCSVTVSGDLAALAELEQLLHVDRVFSRRLKVTEAFHSSHMKPMAAEFATLLTGLLESNTTDMTPSSSVIYSSPKTGKRMDSLDPLLISSHWTDSMLQAVDFESSLLDMCWDSKKERCVDVVIEIGPHGALCGPITQIMQQQEPGGTEVSYLSCLSRGKCAVATAHGVAIALTRLGYRLEMDAVNFPHGRGDAEVKVLHDLPTYPWSHQLRYWREPRNNRALRENEHPPHHLIGSQDPLTPPFAPTWTNTLRMSDIPWVRDHVVGCDIVFPGAAFITMAMDGMSQAYQPNPQEETVFSMRDVELTQALLLPTDAELGVDLRLSISLCDEKSLGTKGWHQFSVHSISGDKNTWTEHCTGLIRLDKHDQTSWDTPDLPALGMLHPAVYSRKTDPKSLWEALHDTGICHGSVFQNITRIQTSGQYSLCTFQVADTTSIMPCSYESQHVVHPTTLDSAIQAAYAPLVSTGTRLKAALVPRRLKKLKVSSALCHFGAGSMLGAQSCVKKQSSRSFSADVAVFNSLAGDDNPSTPDVLMEIEGLVFQSLGASLSDQNLESKGSDNTRGCWSWSPDITLMHFGRLREQLSADADPREKDLMMDLRQCTVHFIKATVERLTTYDIERLDGHWKKFHDWMKVQLVLASENRLGPGSSSWLLDDAKQKASIRAKVVEGGVNGEMVCRLGPELLPMLRGQVEPLELMMEGRLLSRYYVEALKWKRSNTQASELIKLLAHKNPRCRVLEVGGGTGGCTEVILGALGDSKPVDRYDFTDVSAGFFEAARERFADWQDVMTYSTLDIEKDPAGQGFECASYDIVVACQVLHATTNVKRTLGHVRKLLKPGGKLILVETTKDQLDLFFTFGLLPGWWLSEETERQLTPSLSPGLWRTMLKASGFEGVELEVRDCNDPDFYMISTIMSIATVGTLTADTNLSSDAVLVYGDIRPPPDWLNHLQASIAGITGGSAPAVLSLDEADVAGKTCIFLGEVQQTLLATMETDVFARVKSMLINSDAVIWVSRGATMTSEDPMKALHLGLLRTLRNESNGKPCVSLDLDPWRDPWTPETVDAICQVFRASLGASTQQAEFEYAERDGILHVPRAFNSAGWRDIETAEAVLNPFQSNKCRRLRMHIETPGLLDSLCFWEEDVPDQVPADWVEIEPETFGLNFTDIMVAMGQIKQDPEPFMGFECAGVITKLGEAATELGFKVGDRVCALQRGHWATRVQTPSSNVVLIPGGMSFEEAASIPQVFATAYIALFTTANLRKGETVLIHSGAGGVGQAAIMLSQLVGAEVFVTAGTQAKRDFVCKRFGINPDHVYSSRNDSFVQGISNCTGGKGVDVALNSLAAHLLQATFDCMAEFGRFVEIGQKDLEQNNRLSMHTFMRNVSFHCLDLLAWERARGDEVQEALKHIMRLMEEKQLRLVDPVSVYHVYDIERVFRIMQGGQHVGKLVVSASKKDLVPVRRAATRLKLRSDASYVVVGGFGGIGRRICEWLVDHGARNLIVLSRSAKLDSFVASLEQRGCIVLHQSCDVADEGALRAMLQRHEQENMPPIRGVLQCAMVLRDALLTHMTADDFNAALRPKVQGSWNVHKVIAQDVDFFVMLSSLVGVMGGAGQANYAAASSFQDALAQHRRAQGKPATTIDLGMVKSMGYVAEAGHAVSERLTRIGYRALPEEDVLLLLEKAILSSPLSSNVSQGVVVTGINASRGPHWSEARWIQEARFAGLKYREALQGAQVTGSSSQGPDDIRGQLSHASSYDEAFGIVLQEMTRKLMRMFGLAEDDMSTSKSLTSIGVDSLVAIELRTWITSQLNIDVPIFELMEGNTVTGLAEVVVKRLGHAVPH</sequence>
<dbReference type="InterPro" id="IPR020841">
    <property type="entry name" value="PKS_Beta-ketoAc_synthase_dom"/>
</dbReference>
<dbReference type="InterPro" id="IPR016035">
    <property type="entry name" value="Acyl_Trfase/lysoPLipase"/>
</dbReference>
<dbReference type="SUPFAM" id="SSF50129">
    <property type="entry name" value="GroES-like"/>
    <property type="match status" value="1"/>
</dbReference>
<dbReference type="PROSITE" id="PS52004">
    <property type="entry name" value="KS3_2"/>
    <property type="match status" value="1"/>
</dbReference>
<dbReference type="GO" id="GO:0031177">
    <property type="term" value="F:phosphopantetheine binding"/>
    <property type="evidence" value="ECO:0007669"/>
    <property type="project" value="InterPro"/>
</dbReference>
<dbReference type="InterPro" id="IPR036736">
    <property type="entry name" value="ACP-like_sf"/>
</dbReference>
<dbReference type="Pfam" id="PF23114">
    <property type="entry name" value="NAD-bd_HRPKS_sdrA"/>
    <property type="match status" value="1"/>
</dbReference>
<dbReference type="InterPro" id="IPR032821">
    <property type="entry name" value="PKS_assoc"/>
</dbReference>
<dbReference type="InterPro" id="IPR011032">
    <property type="entry name" value="GroES-like_sf"/>
</dbReference>
<dbReference type="SMART" id="SM00826">
    <property type="entry name" value="PKS_DH"/>
    <property type="match status" value="1"/>
</dbReference>
<dbReference type="Gene3D" id="3.40.50.720">
    <property type="entry name" value="NAD(P)-binding Rossmann-like Domain"/>
    <property type="match status" value="2"/>
</dbReference>
<evidence type="ECO:0000313" key="12">
    <source>
        <dbReference type="EMBL" id="OIW25668.1"/>
    </source>
</evidence>
<feature type="region of interest" description="C-terminal hotdog fold" evidence="8">
    <location>
        <begin position="1096"/>
        <end position="1259"/>
    </location>
</feature>
<dbReference type="InterPro" id="IPR036291">
    <property type="entry name" value="NAD(P)-bd_dom_sf"/>
</dbReference>
<dbReference type="InterPro" id="IPR006162">
    <property type="entry name" value="Ppantetheine_attach_site"/>
</dbReference>
<keyword evidence="3" id="KW-0808">Transferase</keyword>
<dbReference type="SMART" id="SM00822">
    <property type="entry name" value="PKS_KR"/>
    <property type="match status" value="1"/>
</dbReference>
<dbReference type="InterPro" id="IPR001227">
    <property type="entry name" value="Ac_transferase_dom_sf"/>
</dbReference>
<evidence type="ECO:0000256" key="5">
    <source>
        <dbReference type="ARBA" id="ARBA00023002"/>
    </source>
</evidence>
<dbReference type="SUPFAM" id="SSF47336">
    <property type="entry name" value="ACP-like"/>
    <property type="match status" value="1"/>
</dbReference>
<dbReference type="InterPro" id="IPR013149">
    <property type="entry name" value="ADH-like_C"/>
</dbReference>
<keyword evidence="1" id="KW-0596">Phosphopantetheine</keyword>
<dbReference type="PROSITE" id="PS00606">
    <property type="entry name" value="KS3_1"/>
    <property type="match status" value="1"/>
</dbReference>
<dbReference type="Gene3D" id="1.10.1200.10">
    <property type="entry name" value="ACP-like"/>
    <property type="match status" value="1"/>
</dbReference>
<dbReference type="STRING" id="1408157.A0A1J7J912"/>
<dbReference type="InterPro" id="IPR020807">
    <property type="entry name" value="PKS_DH"/>
</dbReference>
<dbReference type="InterPro" id="IPR009081">
    <property type="entry name" value="PP-bd_ACP"/>
</dbReference>
<keyword evidence="4" id="KW-0521">NADP</keyword>
<accession>A0A1J7J912</accession>
<proteinExistence type="predicted"/>
<dbReference type="SUPFAM" id="SSF53901">
    <property type="entry name" value="Thiolase-like"/>
    <property type="match status" value="1"/>
</dbReference>
<dbReference type="CDD" id="cd00833">
    <property type="entry name" value="PKS"/>
    <property type="match status" value="1"/>
</dbReference>
<keyword evidence="6" id="KW-0511">Multifunctional enzyme</keyword>
<evidence type="ECO:0000256" key="1">
    <source>
        <dbReference type="ARBA" id="ARBA00022450"/>
    </source>
</evidence>
<dbReference type="Pfam" id="PF08240">
    <property type="entry name" value="ADH_N"/>
    <property type="match status" value="1"/>
</dbReference>
<dbReference type="Gene3D" id="3.40.366.10">
    <property type="entry name" value="Malonyl-Coenzyme A Acyl Carrier Protein, domain 2"/>
    <property type="match status" value="1"/>
</dbReference>
<dbReference type="OrthoDB" id="329835at2759"/>
<dbReference type="Pfam" id="PF08659">
    <property type="entry name" value="KR"/>
    <property type="match status" value="1"/>
</dbReference>
<dbReference type="CDD" id="cd05195">
    <property type="entry name" value="enoyl_red"/>
    <property type="match status" value="1"/>
</dbReference>
<dbReference type="InterPro" id="IPR049900">
    <property type="entry name" value="PKS_mFAS_DH"/>
</dbReference>
<dbReference type="InterPro" id="IPR013154">
    <property type="entry name" value="ADH-like_N"/>
</dbReference>